<gene>
    <name evidence="1" type="ORF">J1M35_02890</name>
</gene>
<organism evidence="1 2">
    <name type="scientific">Ottowia testudinis</name>
    <dbReference type="NCBI Taxonomy" id="2816950"/>
    <lineage>
        <taxon>Bacteria</taxon>
        <taxon>Pseudomonadati</taxon>
        <taxon>Pseudomonadota</taxon>
        <taxon>Betaproteobacteria</taxon>
        <taxon>Burkholderiales</taxon>
        <taxon>Comamonadaceae</taxon>
        <taxon>Ottowia</taxon>
    </lineage>
</organism>
<dbReference type="Proteomes" id="UP000663903">
    <property type="component" value="Chromosome"/>
</dbReference>
<dbReference type="KEGG" id="otd:J1M35_02890"/>
<protein>
    <submittedName>
        <fullName evidence="1">Uncharacterized protein</fullName>
    </submittedName>
</protein>
<reference evidence="1" key="1">
    <citation type="submission" date="2021-03" db="EMBL/GenBank/DDBJ databases">
        <title>Ottowia sp. 27C isolated from the cloaca of a Giant Asian pond turtle (Heosemys grandis).</title>
        <authorList>
            <person name="Spergser J."/>
            <person name="Busse H.-J."/>
        </authorList>
    </citation>
    <scope>NUCLEOTIDE SEQUENCE</scope>
    <source>
        <strain evidence="1">27C</strain>
    </source>
</reference>
<dbReference type="AlphaFoldDB" id="A0A975CIU3"/>
<proteinExistence type="predicted"/>
<name>A0A975CIU3_9BURK</name>
<dbReference type="RefSeq" id="WP_208009674.1">
    <property type="nucleotide sequence ID" value="NZ_CP071796.1"/>
</dbReference>
<evidence type="ECO:0000313" key="1">
    <source>
        <dbReference type="EMBL" id="QTD45881.1"/>
    </source>
</evidence>
<sequence>MLDQFVKMTQRIIAEDGFDNYLPTLLLPAKREIRVLDDVGDGAGPTLGITDWLSEQVQPDEDFLVAFRADNAHFMVVGRIDGQECQQLCPAGA</sequence>
<keyword evidence="2" id="KW-1185">Reference proteome</keyword>
<dbReference type="EMBL" id="CP071796">
    <property type="protein sequence ID" value="QTD45881.1"/>
    <property type="molecule type" value="Genomic_DNA"/>
</dbReference>
<evidence type="ECO:0000313" key="2">
    <source>
        <dbReference type="Proteomes" id="UP000663903"/>
    </source>
</evidence>
<accession>A0A975CIU3</accession>